<keyword evidence="2" id="KW-1185">Reference proteome</keyword>
<sequence length="147" mass="17100">MPKVKSSKRGGKAPEGYDKIEPTLTKLLTRLKDTQSLSDDKVQLWKIIQLNHQISRYIYSMYYERKLITKELYEWLLKQKYCNKELIAKWKKQGYEKLCCLNCIVKQNNNFNTACICRVSKDVLEAKGDNKEVECVTCGCKGCSSKD</sequence>
<accession>A0ACA9Y091</accession>
<name>A0ACA9Y091_9ASCO</name>
<gene>
    <name evidence="1" type="ORF">CLIB1444_01S03312</name>
</gene>
<evidence type="ECO:0000313" key="1">
    <source>
        <dbReference type="EMBL" id="CAH6718284.1"/>
    </source>
</evidence>
<organism evidence="1 2">
    <name type="scientific">[Candida] jaroonii</name>
    <dbReference type="NCBI Taxonomy" id="467808"/>
    <lineage>
        <taxon>Eukaryota</taxon>
        <taxon>Fungi</taxon>
        <taxon>Dikarya</taxon>
        <taxon>Ascomycota</taxon>
        <taxon>Saccharomycotina</taxon>
        <taxon>Pichiomycetes</taxon>
        <taxon>Debaryomycetaceae</taxon>
        <taxon>Yamadazyma</taxon>
    </lineage>
</organism>
<dbReference type="EMBL" id="CALSDN010000001">
    <property type="protein sequence ID" value="CAH6718284.1"/>
    <property type="molecule type" value="Genomic_DNA"/>
</dbReference>
<comment type="caution">
    <text evidence="1">The sequence shown here is derived from an EMBL/GenBank/DDBJ whole genome shotgun (WGS) entry which is preliminary data.</text>
</comment>
<dbReference type="Proteomes" id="UP001152531">
    <property type="component" value="Unassembled WGS sequence"/>
</dbReference>
<proteinExistence type="predicted"/>
<evidence type="ECO:0000313" key="2">
    <source>
        <dbReference type="Proteomes" id="UP001152531"/>
    </source>
</evidence>
<reference evidence="1" key="1">
    <citation type="submission" date="2022-06" db="EMBL/GenBank/DDBJ databases">
        <authorList>
            <person name="Legras J.-L."/>
            <person name="Devillers H."/>
            <person name="Grondin C."/>
        </authorList>
    </citation>
    <scope>NUCLEOTIDE SEQUENCE</scope>
    <source>
        <strain evidence="1">CLIB 1444</strain>
    </source>
</reference>
<protein>
    <submittedName>
        <fullName evidence="1">Pre-mRNA-splicing factor Bud31p</fullName>
    </submittedName>
</protein>